<evidence type="ECO:0000256" key="4">
    <source>
        <dbReference type="ARBA" id="ARBA00004922"/>
    </source>
</evidence>
<evidence type="ECO:0000256" key="14">
    <source>
        <dbReference type="ARBA" id="ARBA00023211"/>
    </source>
</evidence>
<feature type="transmembrane region" description="Helical" evidence="17">
    <location>
        <begin position="264"/>
        <end position="282"/>
    </location>
</feature>
<dbReference type="GO" id="GO:0005886">
    <property type="term" value="C:plasma membrane"/>
    <property type="evidence" value="ECO:0007669"/>
    <property type="project" value="UniProtKB-SubCell"/>
</dbReference>
<dbReference type="Proteomes" id="UP000326865">
    <property type="component" value="Unassembled WGS sequence"/>
</dbReference>
<organism evidence="19 20">
    <name type="scientific">Halosegnis rubeus</name>
    <dbReference type="NCBI Taxonomy" id="2212850"/>
    <lineage>
        <taxon>Archaea</taxon>
        <taxon>Methanobacteriati</taxon>
        <taxon>Methanobacteriota</taxon>
        <taxon>Stenosarchaea group</taxon>
        <taxon>Halobacteria</taxon>
        <taxon>Halobacteriales</taxon>
        <taxon>Natronomonadaceae</taxon>
        <taxon>Halosegnis</taxon>
    </lineage>
</organism>
<comment type="subcellular location">
    <subcellularLocation>
        <location evidence="3">Cell membrane</location>
        <topology evidence="3">Multi-pass membrane protein</topology>
    </subcellularLocation>
</comment>
<feature type="transmembrane region" description="Helical" evidence="17">
    <location>
        <begin position="427"/>
        <end position="447"/>
    </location>
</feature>
<keyword evidence="20" id="KW-1185">Reference proteome</keyword>
<evidence type="ECO:0000256" key="5">
    <source>
        <dbReference type="ARBA" id="ARBA00010810"/>
    </source>
</evidence>
<protein>
    <recommendedName>
        <fullName evidence="6">dolichyl-phosphooligosaccharide-protein glycotransferase</fullName>
        <ecNumber evidence="6">2.4.99.21</ecNumber>
    </recommendedName>
    <alternativeName>
        <fullName evidence="15">Oligosaccharyl transferase</fullName>
    </alternativeName>
</protein>
<evidence type="ECO:0000256" key="9">
    <source>
        <dbReference type="ARBA" id="ARBA00022692"/>
    </source>
</evidence>
<feature type="transmembrane region" description="Helical" evidence="17">
    <location>
        <begin position="520"/>
        <end position="540"/>
    </location>
</feature>
<keyword evidence="7" id="KW-0328">Glycosyltransferase</keyword>
<feature type="transmembrane region" description="Helical" evidence="17">
    <location>
        <begin position="184"/>
        <end position="203"/>
    </location>
</feature>
<feature type="transmembrane region" description="Helical" evidence="17">
    <location>
        <begin position="239"/>
        <end position="257"/>
    </location>
</feature>
<evidence type="ECO:0000313" key="20">
    <source>
        <dbReference type="Proteomes" id="UP000326865"/>
    </source>
</evidence>
<dbReference type="PANTHER" id="PTHR13872">
    <property type="entry name" value="DOLICHYL-DIPHOSPHOOLIGOSACCHARIDE--PROTEIN GLYCOSYLTRANSFERASE SUBUNIT"/>
    <property type="match status" value="1"/>
</dbReference>
<dbReference type="UniPathway" id="UPA00378"/>
<evidence type="ECO:0000256" key="16">
    <source>
        <dbReference type="ARBA" id="ARBA00034066"/>
    </source>
</evidence>
<feature type="transmembrane region" description="Helical" evidence="17">
    <location>
        <begin position="312"/>
        <end position="332"/>
    </location>
</feature>
<dbReference type="InterPro" id="IPR048307">
    <property type="entry name" value="STT3_N"/>
</dbReference>
<comment type="caution">
    <text evidence="19">The sequence shown here is derived from an EMBL/GenBank/DDBJ whole genome shotgun (WGS) entry which is preliminary data.</text>
</comment>
<comment type="pathway">
    <text evidence="4">Protein modification; protein glycosylation.</text>
</comment>
<dbReference type="RefSeq" id="WP_152133925.1">
    <property type="nucleotide sequence ID" value="NZ_QKKZ01000002.1"/>
</dbReference>
<comment type="similarity">
    <text evidence="5">Belongs to the STT3 family.</text>
</comment>
<keyword evidence="13 17" id="KW-0472">Membrane</keyword>
<evidence type="ECO:0000256" key="11">
    <source>
        <dbReference type="ARBA" id="ARBA00022842"/>
    </source>
</evidence>
<feature type="transmembrane region" description="Helical" evidence="17">
    <location>
        <begin position="454"/>
        <end position="473"/>
    </location>
</feature>
<dbReference type="GO" id="GO:0046872">
    <property type="term" value="F:metal ion binding"/>
    <property type="evidence" value="ECO:0007669"/>
    <property type="project" value="UniProtKB-KW"/>
</dbReference>
<keyword evidence="10" id="KW-0479">Metal-binding</keyword>
<feature type="transmembrane region" description="Helical" evidence="17">
    <location>
        <begin position="288"/>
        <end position="305"/>
    </location>
</feature>
<evidence type="ECO:0000256" key="6">
    <source>
        <dbReference type="ARBA" id="ARBA00012602"/>
    </source>
</evidence>
<evidence type="ECO:0000256" key="3">
    <source>
        <dbReference type="ARBA" id="ARBA00004651"/>
    </source>
</evidence>
<feature type="transmembrane region" description="Helical" evidence="17">
    <location>
        <begin position="338"/>
        <end position="361"/>
    </location>
</feature>
<keyword evidence="14" id="KW-0464">Manganese</keyword>
<evidence type="ECO:0000256" key="2">
    <source>
        <dbReference type="ARBA" id="ARBA00001946"/>
    </source>
</evidence>
<keyword evidence="8" id="KW-0808">Transferase</keyword>
<gene>
    <name evidence="19" type="ORF">DM867_06040</name>
</gene>
<dbReference type="AlphaFoldDB" id="A0A5N5U7S9"/>
<evidence type="ECO:0000259" key="18">
    <source>
        <dbReference type="Pfam" id="PF02516"/>
    </source>
</evidence>
<accession>A0A5N5U7S9</accession>
<dbReference type="InterPro" id="IPR003674">
    <property type="entry name" value="Oligo_trans_STT3"/>
</dbReference>
<feature type="transmembrane region" description="Helical" evidence="17">
    <location>
        <begin position="479"/>
        <end position="499"/>
    </location>
</feature>
<evidence type="ECO:0000256" key="8">
    <source>
        <dbReference type="ARBA" id="ARBA00022679"/>
    </source>
</evidence>
<comment type="cofactor">
    <cofactor evidence="2">
        <name>Mg(2+)</name>
        <dbReference type="ChEBI" id="CHEBI:18420"/>
    </cofactor>
</comment>
<evidence type="ECO:0000256" key="17">
    <source>
        <dbReference type="SAM" id="Phobius"/>
    </source>
</evidence>
<evidence type="ECO:0000256" key="12">
    <source>
        <dbReference type="ARBA" id="ARBA00022989"/>
    </source>
</evidence>
<proteinExistence type="inferred from homology"/>
<comment type="cofactor">
    <cofactor evidence="1">
        <name>Mn(2+)</name>
        <dbReference type="ChEBI" id="CHEBI:29035"/>
    </cofactor>
</comment>
<reference evidence="19 20" key="1">
    <citation type="submission" date="2019-10" db="EMBL/GenBank/DDBJ databases">
        <title>Unraveling microbial dark matter from salterns through culturing: the case of the genus Halosegnis.</title>
        <authorList>
            <person name="Duran-Viseras A."/>
            <person name="Andrei A.-S."/>
            <person name="Vera-Gargallo B."/>
            <person name="Ghai R."/>
            <person name="Sanchez-Porro C."/>
            <person name="Ventosa A."/>
        </authorList>
    </citation>
    <scope>NUCLEOTIDE SEQUENCE [LARGE SCALE GENOMIC DNA]</scope>
    <source>
        <strain evidence="19 20">F18-79</strain>
    </source>
</reference>
<evidence type="ECO:0000313" key="19">
    <source>
        <dbReference type="EMBL" id="KAB7514675.1"/>
    </source>
</evidence>
<dbReference type="PANTHER" id="PTHR13872:SF1">
    <property type="entry name" value="DOLICHYL-DIPHOSPHOOLIGOSACCHARIDE--PROTEIN GLYCOSYLTRANSFERASE SUBUNIT STT3B"/>
    <property type="match status" value="1"/>
</dbReference>
<dbReference type="EMBL" id="QKKZ01000002">
    <property type="protein sequence ID" value="KAB7514675.1"/>
    <property type="molecule type" value="Genomic_DNA"/>
</dbReference>
<evidence type="ECO:0000256" key="1">
    <source>
        <dbReference type="ARBA" id="ARBA00001936"/>
    </source>
</evidence>
<sequence>MVTARRVADLVADRPALESAIQTTLDAEEPFTFDDLAIDSGAFGEIVGAGIVEEVDDGYRVADREAVQAGLAGEVEQKTESNREWSLPRPNRRVAGALAGALALVALFRIAFAVGPVFQEGAVVLSANDPYYYRYWVEQLLATPDLTLSTLPGGVTQGEPLYVATMWLLASLVGGGAGATGQILAWYPIVSAVLSGLLVYLLTKRVTDDTRVALAAVVFLAVLPGHAMRTSLGFADHHAFDYPWLGVTALSLVTLVAKDVRSRATALGVVGLAVGVGGQVLAWSAGPLLILPIGVIAAGLAVVWIREGTSPLVAGGPILAGLLGGAGLVWLGHTTFDWHTTVVATAPALLFGGTAVVFGVTEVVARVRPDPRLAGGAVVASGVASLVGAVVLFPEGWETLRSRASSSLFRSDRIAETAGLFSDAQGWLLLLGFALFLALPALVWATVQATREDRWLIPVGYGWAFLLLAMVQVRFVGELATFVAIFAGVAFVALVERVDAVRPPVPDVRDSITLPTRQQAGAIVAVFLLVGGLGVLQVPIKTNQLTTPPERYATADWMAEQAAQPEWDDQPEYVFSQWSYNRAYNYFVNGDSRSYGYAQSNFEQFLTSNDSQAWYDRLSGRAGFIIFPTGYTEEPSPESTGARLAAYGSETDGGDGLAHYRAVYESSTDRYRVYTLVPGATLTGTAGANETVAVSVSVAGDGFETTYERTVQTNGAGEYSVTVPYAGTYTVGETTVQVSEGAVEAGETVAV</sequence>
<evidence type="ECO:0000256" key="7">
    <source>
        <dbReference type="ARBA" id="ARBA00022676"/>
    </source>
</evidence>
<feature type="domain" description="Oligosaccharyl transferase STT3 N-terminal" evidence="18">
    <location>
        <begin position="120"/>
        <end position="296"/>
    </location>
</feature>
<feature type="transmembrane region" description="Helical" evidence="17">
    <location>
        <begin position="373"/>
        <end position="393"/>
    </location>
</feature>
<dbReference type="GO" id="GO:0004576">
    <property type="term" value="F:oligosaccharyl transferase activity"/>
    <property type="evidence" value="ECO:0007669"/>
    <property type="project" value="InterPro"/>
</dbReference>
<evidence type="ECO:0000256" key="10">
    <source>
        <dbReference type="ARBA" id="ARBA00022723"/>
    </source>
</evidence>
<keyword evidence="12 17" id="KW-1133">Transmembrane helix</keyword>
<keyword evidence="9 17" id="KW-0812">Transmembrane</keyword>
<keyword evidence="11" id="KW-0460">Magnesium</keyword>
<dbReference type="Pfam" id="PF02516">
    <property type="entry name" value="STT3"/>
    <property type="match status" value="1"/>
</dbReference>
<evidence type="ECO:0000256" key="13">
    <source>
        <dbReference type="ARBA" id="ARBA00023136"/>
    </source>
</evidence>
<feature type="transmembrane region" description="Helical" evidence="17">
    <location>
        <begin position="94"/>
        <end position="118"/>
    </location>
</feature>
<dbReference type="EC" id="2.4.99.21" evidence="6"/>
<evidence type="ECO:0000256" key="15">
    <source>
        <dbReference type="ARBA" id="ARBA00030679"/>
    </source>
</evidence>
<name>A0A5N5U7S9_9EURY</name>
<feature type="transmembrane region" description="Helical" evidence="17">
    <location>
        <begin position="210"/>
        <end position="227"/>
    </location>
</feature>
<comment type="catalytic activity">
    <reaction evidence="16">
        <text>an archaeal dolichyl phosphooligosaccharide + [protein]-L-asparagine = an archaeal dolichyl phosphate + a glycoprotein with the oligosaccharide chain attached by N-beta-D-glycosyl linkage to a protein L-asparagine.</text>
        <dbReference type="EC" id="2.4.99.21"/>
    </reaction>
</comment>